<dbReference type="InterPro" id="IPR038718">
    <property type="entry name" value="SNF2-like_sf"/>
</dbReference>
<dbReference type="Gene3D" id="3.40.50.10810">
    <property type="entry name" value="Tandem AAA-ATPase domain"/>
    <property type="match status" value="1"/>
</dbReference>
<evidence type="ECO:0000313" key="3">
    <source>
        <dbReference type="EMBL" id="MCG4528160.1"/>
    </source>
</evidence>
<dbReference type="InterPro" id="IPR014001">
    <property type="entry name" value="Helicase_ATP-bd"/>
</dbReference>
<reference evidence="3 4" key="1">
    <citation type="submission" date="2022-01" db="EMBL/GenBank/DDBJ databases">
        <title>Collection of gut derived symbiotic bacterial strains cultured from healthy donors.</title>
        <authorList>
            <person name="Lin H."/>
            <person name="Kohout C."/>
            <person name="Waligurski E."/>
            <person name="Pamer E.G."/>
        </authorList>
    </citation>
    <scope>NUCLEOTIDE SEQUENCE [LARGE SCALE GENOMIC DNA]</scope>
    <source>
        <strain evidence="3 4">DFI.3.7</strain>
    </source>
</reference>
<dbReference type="PANTHER" id="PTHR45766">
    <property type="entry name" value="DNA ANNEALING HELICASE AND ENDONUCLEASE ZRANB3 FAMILY MEMBER"/>
    <property type="match status" value="1"/>
</dbReference>
<feature type="domain" description="Helicase ATP-binding" evidence="2">
    <location>
        <begin position="129"/>
        <end position="294"/>
    </location>
</feature>
<dbReference type="Pfam" id="PF00271">
    <property type="entry name" value="Helicase_C"/>
    <property type="match status" value="1"/>
</dbReference>
<dbReference type="PROSITE" id="PS51192">
    <property type="entry name" value="HELICASE_ATP_BIND_1"/>
    <property type="match status" value="1"/>
</dbReference>
<dbReference type="RefSeq" id="WP_238074631.1">
    <property type="nucleotide sequence ID" value="NZ_JAKNJB010000027.1"/>
</dbReference>
<keyword evidence="4" id="KW-1185">Reference proteome</keyword>
<keyword evidence="1" id="KW-0378">Hydrolase</keyword>
<dbReference type="SMART" id="SM00487">
    <property type="entry name" value="DEXDc"/>
    <property type="match status" value="1"/>
</dbReference>
<dbReference type="Proteomes" id="UP001200313">
    <property type="component" value="Unassembled WGS sequence"/>
</dbReference>
<evidence type="ECO:0000259" key="2">
    <source>
        <dbReference type="PROSITE" id="PS51192"/>
    </source>
</evidence>
<dbReference type="Gene3D" id="3.40.50.300">
    <property type="entry name" value="P-loop containing nucleotide triphosphate hydrolases"/>
    <property type="match status" value="1"/>
</dbReference>
<keyword evidence="3" id="KW-0347">Helicase</keyword>
<evidence type="ECO:0000313" key="4">
    <source>
        <dbReference type="Proteomes" id="UP001200313"/>
    </source>
</evidence>
<protein>
    <submittedName>
        <fullName evidence="3">DEAD/DEAH box helicase</fullName>
    </submittedName>
</protein>
<dbReference type="Pfam" id="PF00176">
    <property type="entry name" value="SNF2-rel_dom"/>
    <property type="match status" value="1"/>
</dbReference>
<dbReference type="EMBL" id="JAKNJB010000027">
    <property type="protein sequence ID" value="MCG4528160.1"/>
    <property type="molecule type" value="Genomic_DNA"/>
</dbReference>
<accession>A0ABS9MCB6</accession>
<organism evidence="3 4">
    <name type="scientific">Intestinimonas massiliensis</name>
    <name type="common">ex Afouda et al. 2020</name>
    <dbReference type="NCBI Taxonomy" id="1673721"/>
    <lineage>
        <taxon>Bacteria</taxon>
        <taxon>Bacillati</taxon>
        <taxon>Bacillota</taxon>
        <taxon>Clostridia</taxon>
        <taxon>Eubacteriales</taxon>
        <taxon>Intestinimonas</taxon>
    </lineage>
</organism>
<proteinExistence type="predicted"/>
<gene>
    <name evidence="3" type="ORF">L0P79_13960</name>
</gene>
<dbReference type="InterPro" id="IPR001650">
    <property type="entry name" value="Helicase_C-like"/>
</dbReference>
<dbReference type="InterPro" id="IPR049730">
    <property type="entry name" value="SNF2/RAD54-like_C"/>
</dbReference>
<comment type="caution">
    <text evidence="3">The sequence shown here is derived from an EMBL/GenBank/DDBJ whole genome shotgun (WGS) entry which is preliminary data.</text>
</comment>
<dbReference type="InterPro" id="IPR027417">
    <property type="entry name" value="P-loop_NTPase"/>
</dbReference>
<dbReference type="InterPro" id="IPR000330">
    <property type="entry name" value="SNF2_N"/>
</dbReference>
<name>A0ABS9MCB6_9FIRM</name>
<dbReference type="SUPFAM" id="SSF52540">
    <property type="entry name" value="P-loop containing nucleoside triphosphate hydrolases"/>
    <property type="match status" value="2"/>
</dbReference>
<dbReference type="GO" id="GO:0004386">
    <property type="term" value="F:helicase activity"/>
    <property type="evidence" value="ECO:0007669"/>
    <property type="project" value="UniProtKB-KW"/>
</dbReference>
<sequence>MDIRIDYLTYTEQVNISNDSTDKAAWKSLYSFICDYLPMSVVSYSDWSITFPWRYFLSIKGFVGQYLSARHNQYRVVFTDNAKSMLKAANDTSYNTALALNARSEAEIKARLESIGFKRSLTINQLNNLKKISHLPGAATFSVPGAGKTTEALAFFFVNATDIDRLLVVAPKNAFSAWDEQLDACMGENYGKFVRLRGGEAAIQIALRTNPRFMLITYDQLSRVKNTIVSLLSSGNIYMFLDESHRIKGGKQIKRADAILEMAHLPKRKLIMSGTPMPQSPKDLISQFSFLYPTKDVTDTTVIDLIQPIFVRTTKGQLGIPKLDHRVVQVPMTQLQREIYKTLKSEVRRQLNPVLSDSSRYELRRIGKCVMKVMEFVSNPSLLSNDMDYAFDRRVGALLLESDGPKIDYVCRRARQLAAEGKKVLIWSSFVQNVELIALRLSDLGAEYIHGGVDAGDESDFDTREGKIKRFHTEDTCKVLVANPAACSEGISLHKVCQYAIYLDRSFNAAHYMQSEDRIHRLGLSPDAKPQIEFVECEDSIDQVVRTRLELKVKTMAQALEDSSLSVEISSVDYDEEAEDYDSLTADDAKAVIEYFFSGDQND</sequence>
<evidence type="ECO:0000256" key="1">
    <source>
        <dbReference type="ARBA" id="ARBA00022801"/>
    </source>
</evidence>
<keyword evidence="3" id="KW-0547">Nucleotide-binding</keyword>
<keyword evidence="3" id="KW-0067">ATP-binding</keyword>
<dbReference type="CDD" id="cd18793">
    <property type="entry name" value="SF2_C_SNF"/>
    <property type="match status" value="1"/>
</dbReference>
<dbReference type="PANTHER" id="PTHR45766:SF6">
    <property type="entry name" value="SWI_SNF-RELATED MATRIX-ASSOCIATED ACTIN-DEPENDENT REGULATOR OF CHROMATIN SUBFAMILY A-LIKE PROTEIN 1"/>
    <property type="match status" value="1"/>
</dbReference>